<dbReference type="Gene3D" id="3.40.50.2300">
    <property type="match status" value="2"/>
</dbReference>
<dbReference type="GO" id="GO:0000976">
    <property type="term" value="F:transcription cis-regulatory region binding"/>
    <property type="evidence" value="ECO:0007669"/>
    <property type="project" value="TreeGrafter"/>
</dbReference>
<dbReference type="SUPFAM" id="SSF53822">
    <property type="entry name" value="Periplasmic binding protein-like I"/>
    <property type="match status" value="1"/>
</dbReference>
<dbReference type="AlphaFoldDB" id="A0A926DUG3"/>
<dbReference type="Pfam" id="PF13377">
    <property type="entry name" value="Peripla_BP_3"/>
    <property type="match status" value="1"/>
</dbReference>
<evidence type="ECO:0000313" key="6">
    <source>
        <dbReference type="Proteomes" id="UP000657006"/>
    </source>
</evidence>
<accession>A0A926DUG3</accession>
<dbReference type="PANTHER" id="PTHR30146">
    <property type="entry name" value="LACI-RELATED TRANSCRIPTIONAL REPRESSOR"/>
    <property type="match status" value="1"/>
</dbReference>
<dbReference type="InterPro" id="IPR000524">
    <property type="entry name" value="Tscrpt_reg_HTH_GntR"/>
</dbReference>
<dbReference type="Gene3D" id="1.10.10.10">
    <property type="entry name" value="Winged helix-like DNA-binding domain superfamily/Winged helix DNA-binding domain"/>
    <property type="match status" value="1"/>
</dbReference>
<keyword evidence="3" id="KW-0804">Transcription</keyword>
<evidence type="ECO:0000256" key="2">
    <source>
        <dbReference type="ARBA" id="ARBA00023125"/>
    </source>
</evidence>
<evidence type="ECO:0000256" key="3">
    <source>
        <dbReference type="ARBA" id="ARBA00023163"/>
    </source>
</evidence>
<sequence length="350" mass="39438">MNNRDPLYKKIYDDLKYKIESHIYADGQYLPAERLLSTEYQVERLTLRKALKLLQEEGYIQTLPGAGSRVIAPSIPDPPDSSYMIAFVISGDMDRQAQLYHIEICNYLEEYCKADGANVLFAKVCANDDIPPYLRHPDTVRGVIWVANVDSRFLEYSRHHQIPSICLAHNYPHFPRINYADFVSGYQATKHLLQQGCRKIIFLNGIDDSVNRDRLEGYREALASAGISMDCILIADGNWSFSSGSNGIRAVLEKGVEFDGLVASNDMMALGAMQELTRWGIQIPGHVKVIGIDNIDQSRRSTPALSTIAFNQKDIARTAYLFMKERLQGHPIPDEVIIPGKLIIRESSQA</sequence>
<dbReference type="CDD" id="cd06267">
    <property type="entry name" value="PBP1_LacI_sugar_binding-like"/>
    <property type="match status" value="1"/>
</dbReference>
<keyword evidence="1" id="KW-0805">Transcription regulation</keyword>
<dbReference type="InterPro" id="IPR036388">
    <property type="entry name" value="WH-like_DNA-bd_sf"/>
</dbReference>
<reference evidence="5" key="1">
    <citation type="submission" date="2020-08" db="EMBL/GenBank/DDBJ databases">
        <title>Genome public.</title>
        <authorList>
            <person name="Liu C."/>
            <person name="Sun Q."/>
        </authorList>
    </citation>
    <scope>NUCLEOTIDE SEQUENCE</scope>
    <source>
        <strain evidence="5">NSJ-32</strain>
    </source>
</reference>
<dbReference type="CDD" id="cd07377">
    <property type="entry name" value="WHTH_GntR"/>
    <property type="match status" value="1"/>
</dbReference>
<dbReference type="PROSITE" id="PS50949">
    <property type="entry name" value="HTH_GNTR"/>
    <property type="match status" value="1"/>
</dbReference>
<evidence type="ECO:0000313" key="5">
    <source>
        <dbReference type="EMBL" id="MBC8543480.1"/>
    </source>
</evidence>
<dbReference type="PANTHER" id="PTHR30146:SF109">
    <property type="entry name" value="HTH-TYPE TRANSCRIPTIONAL REGULATOR GALS"/>
    <property type="match status" value="1"/>
</dbReference>
<gene>
    <name evidence="5" type="ORF">H8730_07975</name>
</gene>
<protein>
    <submittedName>
        <fullName evidence="5">GntR family transcriptional regulator</fullName>
    </submittedName>
</protein>
<dbReference type="GO" id="GO:0003700">
    <property type="term" value="F:DNA-binding transcription factor activity"/>
    <property type="evidence" value="ECO:0007669"/>
    <property type="project" value="InterPro"/>
</dbReference>
<dbReference type="InterPro" id="IPR046335">
    <property type="entry name" value="LacI/GalR-like_sensor"/>
</dbReference>
<dbReference type="InterPro" id="IPR028082">
    <property type="entry name" value="Peripla_BP_I"/>
</dbReference>
<dbReference type="Pfam" id="PF00392">
    <property type="entry name" value="GntR"/>
    <property type="match status" value="1"/>
</dbReference>
<keyword evidence="6" id="KW-1185">Reference proteome</keyword>
<dbReference type="SUPFAM" id="SSF46785">
    <property type="entry name" value="Winged helix' DNA-binding domain"/>
    <property type="match status" value="1"/>
</dbReference>
<feature type="domain" description="HTH gntR-type" evidence="4">
    <location>
        <begin position="5"/>
        <end position="73"/>
    </location>
</feature>
<dbReference type="Proteomes" id="UP000657006">
    <property type="component" value="Unassembled WGS sequence"/>
</dbReference>
<evidence type="ECO:0000256" key="1">
    <source>
        <dbReference type="ARBA" id="ARBA00023015"/>
    </source>
</evidence>
<dbReference type="EMBL" id="JACRSQ010000009">
    <property type="protein sequence ID" value="MBC8543480.1"/>
    <property type="molecule type" value="Genomic_DNA"/>
</dbReference>
<proteinExistence type="predicted"/>
<dbReference type="InterPro" id="IPR036390">
    <property type="entry name" value="WH_DNA-bd_sf"/>
</dbReference>
<organism evidence="5 6">
    <name type="scientific">Bianquea renquensis</name>
    <dbReference type="NCBI Taxonomy" id="2763661"/>
    <lineage>
        <taxon>Bacteria</taxon>
        <taxon>Bacillati</taxon>
        <taxon>Bacillota</taxon>
        <taxon>Clostridia</taxon>
        <taxon>Eubacteriales</taxon>
        <taxon>Bianqueaceae</taxon>
        <taxon>Bianquea</taxon>
    </lineage>
</organism>
<keyword evidence="2" id="KW-0238">DNA-binding</keyword>
<evidence type="ECO:0000259" key="4">
    <source>
        <dbReference type="PROSITE" id="PS50949"/>
    </source>
</evidence>
<name>A0A926DUG3_9FIRM</name>
<dbReference type="PRINTS" id="PR00035">
    <property type="entry name" value="HTHGNTR"/>
</dbReference>
<comment type="caution">
    <text evidence="5">The sequence shown here is derived from an EMBL/GenBank/DDBJ whole genome shotgun (WGS) entry which is preliminary data.</text>
</comment>
<dbReference type="SMART" id="SM00345">
    <property type="entry name" value="HTH_GNTR"/>
    <property type="match status" value="1"/>
</dbReference>
<dbReference type="RefSeq" id="WP_177716057.1">
    <property type="nucleotide sequence ID" value="NZ_JACRSQ010000009.1"/>
</dbReference>